<comment type="cofactor">
    <cofactor evidence="9">
        <name>Ca(2+)</name>
        <dbReference type="ChEBI" id="CHEBI:29108"/>
    </cofactor>
    <text evidence="9">Binds 2 calcium ions per subunit.</text>
</comment>
<evidence type="ECO:0000256" key="4">
    <source>
        <dbReference type="ARBA" id="ARBA00022729"/>
    </source>
</evidence>
<accession>A0A3B3BBM9</accession>
<sequence>MKLVLLLVVLGTISAEVQDLSRKMFTFPQSSNTAHVKLNPAKLDYNAVTVCHRSITDLERDHAIFSLSTPSQDNGFLTFWKNANREIQPHIKNARVEYKGWDYKLNKWHSICTTWDSENGLVQIWVDGIPSIRKFSISGAISGAVKVVLGQDQDNHGGGFDVNQSFVGMITDVHMWDHILSSCDIQNYMGEMNFTPGNVLNWKALDFEIVGKVLIEDKPACHSTSVFLG</sequence>
<dbReference type="AlphaFoldDB" id="A0A3B3BBM9"/>
<comment type="subcellular location">
    <subcellularLocation>
        <location evidence="1 9">Secreted</location>
    </subcellularLocation>
</comment>
<reference evidence="12" key="1">
    <citation type="submission" date="2025-05" db="UniProtKB">
        <authorList>
            <consortium name="Ensembl"/>
        </authorList>
    </citation>
    <scope>IDENTIFICATION</scope>
</reference>
<dbReference type="Ensembl" id="ENSOMET00000012246.1">
    <property type="protein sequence ID" value="ENSOMEP00000002588.1"/>
    <property type="gene ID" value="ENSOMEG00000003548.1"/>
</dbReference>
<dbReference type="RefSeq" id="XP_024124065.1">
    <property type="nucleotide sequence ID" value="XM_024268297.2"/>
</dbReference>
<evidence type="ECO:0000256" key="6">
    <source>
        <dbReference type="ARBA" id="ARBA00023157"/>
    </source>
</evidence>
<evidence type="ECO:0000256" key="10">
    <source>
        <dbReference type="SAM" id="SignalP"/>
    </source>
</evidence>
<comment type="similarity">
    <text evidence="7 9">Belongs to the pentraxin family.</text>
</comment>
<dbReference type="OrthoDB" id="547680at2759"/>
<dbReference type="InterPro" id="IPR051005">
    <property type="entry name" value="Pentraxin_domain"/>
</dbReference>
<dbReference type="SUPFAM" id="SSF49899">
    <property type="entry name" value="Concanavalin A-like lectins/glucanases"/>
    <property type="match status" value="1"/>
</dbReference>
<dbReference type="KEGG" id="oml:112144002"/>
<feature type="domain" description="Pentraxin (PTX)" evidence="11">
    <location>
        <begin position="21"/>
        <end position="221"/>
    </location>
</feature>
<keyword evidence="6" id="KW-1015">Disulfide bond</keyword>
<keyword evidence="3 9" id="KW-0479">Metal-binding</keyword>
<evidence type="ECO:0000256" key="3">
    <source>
        <dbReference type="ARBA" id="ARBA00022723"/>
    </source>
</evidence>
<feature type="chain" id="PRO_5044588533" description="Pentraxin family member" evidence="10">
    <location>
        <begin position="16"/>
        <end position="229"/>
    </location>
</feature>
<dbReference type="PaxDb" id="30732-ENSOMEP00000002597"/>
<protein>
    <recommendedName>
        <fullName evidence="9">Pentraxin family member</fullName>
    </recommendedName>
</protein>
<dbReference type="GeneID" id="112144002"/>
<dbReference type="SMART" id="SM00159">
    <property type="entry name" value="PTX"/>
    <property type="match status" value="1"/>
</dbReference>
<evidence type="ECO:0000313" key="12">
    <source>
        <dbReference type="Ensembl" id="ENSOMEP00000002597.1"/>
    </source>
</evidence>
<dbReference type="Proteomes" id="UP000261560">
    <property type="component" value="Unplaced"/>
</dbReference>
<dbReference type="PRINTS" id="PR00895">
    <property type="entry name" value="PENTAXIN"/>
</dbReference>
<evidence type="ECO:0000256" key="9">
    <source>
        <dbReference type="RuleBase" id="RU362112"/>
    </source>
</evidence>
<evidence type="ECO:0000313" key="13">
    <source>
        <dbReference type="Proteomes" id="UP000261560"/>
    </source>
</evidence>
<name>A0A3B3BBM9_ORYME</name>
<evidence type="ECO:0000259" key="11">
    <source>
        <dbReference type="PROSITE" id="PS51828"/>
    </source>
</evidence>
<dbReference type="OMA" id="QNEIYVE"/>
<dbReference type="PANTHER" id="PTHR45869">
    <property type="entry name" value="C-REACTIVE PROTEIN-RELATED"/>
    <property type="match status" value="1"/>
</dbReference>
<comment type="subunit">
    <text evidence="9">Homopentamer. Pentaxin (or pentraxin) have a discoid arrangement of 5 non-covalently bound subunits.</text>
</comment>
<dbReference type="InterPro" id="IPR001759">
    <property type="entry name" value="PTX_dom"/>
</dbReference>
<dbReference type="GO" id="GO:0046872">
    <property type="term" value="F:metal ion binding"/>
    <property type="evidence" value="ECO:0007669"/>
    <property type="project" value="UniProtKB-KW"/>
</dbReference>
<dbReference type="Ensembl" id="ENSOMET00000012235.1">
    <property type="protein sequence ID" value="ENSOMEP00000002597.1"/>
    <property type="gene ID" value="ENSOMEG00000003548.1"/>
</dbReference>
<comment type="caution">
    <text evidence="8">Lacks conserved residue(s) required for the propagation of feature annotation.</text>
</comment>
<evidence type="ECO:0000256" key="2">
    <source>
        <dbReference type="ARBA" id="ARBA00022525"/>
    </source>
</evidence>
<evidence type="ECO:0000256" key="7">
    <source>
        <dbReference type="ARBA" id="ARBA00038102"/>
    </source>
</evidence>
<keyword evidence="2" id="KW-0964">Secreted</keyword>
<evidence type="ECO:0000256" key="5">
    <source>
        <dbReference type="ARBA" id="ARBA00022837"/>
    </source>
</evidence>
<keyword evidence="4 10" id="KW-0732">Signal</keyword>
<dbReference type="GO" id="GO:0005576">
    <property type="term" value="C:extracellular region"/>
    <property type="evidence" value="ECO:0007669"/>
    <property type="project" value="UniProtKB-SubCell"/>
</dbReference>
<dbReference type="GeneTree" id="ENSGT01100000263515"/>
<organism evidence="12 13">
    <name type="scientific">Oryzias melastigma</name>
    <name type="common">Marine medaka</name>
    <dbReference type="NCBI Taxonomy" id="30732"/>
    <lineage>
        <taxon>Eukaryota</taxon>
        <taxon>Metazoa</taxon>
        <taxon>Chordata</taxon>
        <taxon>Craniata</taxon>
        <taxon>Vertebrata</taxon>
        <taxon>Euteleostomi</taxon>
        <taxon>Actinopterygii</taxon>
        <taxon>Neopterygii</taxon>
        <taxon>Teleostei</taxon>
        <taxon>Neoteleostei</taxon>
        <taxon>Acanthomorphata</taxon>
        <taxon>Ovalentaria</taxon>
        <taxon>Atherinomorphae</taxon>
        <taxon>Beloniformes</taxon>
        <taxon>Adrianichthyidae</taxon>
        <taxon>Oryziinae</taxon>
        <taxon>Oryzias</taxon>
    </lineage>
</organism>
<dbReference type="PANTHER" id="PTHR45869:SF7">
    <property type="entry name" value="C-REACTIVE PROTEIN"/>
    <property type="match status" value="1"/>
</dbReference>
<keyword evidence="13" id="KW-1185">Reference proteome</keyword>
<feature type="signal peptide" evidence="10">
    <location>
        <begin position="1"/>
        <end position="15"/>
    </location>
</feature>
<dbReference type="InterPro" id="IPR013320">
    <property type="entry name" value="ConA-like_dom_sf"/>
</dbReference>
<keyword evidence="5 9" id="KW-0106">Calcium</keyword>
<evidence type="ECO:0000256" key="1">
    <source>
        <dbReference type="ARBA" id="ARBA00004613"/>
    </source>
</evidence>
<evidence type="ECO:0000256" key="8">
    <source>
        <dbReference type="PROSITE-ProRule" id="PRU01172"/>
    </source>
</evidence>
<dbReference type="Gene3D" id="2.60.120.200">
    <property type="match status" value="1"/>
</dbReference>
<dbReference type="Pfam" id="PF00354">
    <property type="entry name" value="Pentaxin"/>
    <property type="match status" value="1"/>
</dbReference>
<proteinExistence type="inferred from homology"/>
<dbReference type="STRING" id="30732.ENSOMEP00000002597"/>
<dbReference type="PROSITE" id="PS51828">
    <property type="entry name" value="PTX_2"/>
    <property type="match status" value="1"/>
</dbReference>